<gene>
    <name evidence="16" type="primary">rpa1_15</name>
    <name evidence="16" type="ORF">g.51273</name>
</gene>
<keyword evidence="11 13" id="KW-0539">Nucleus</keyword>
<evidence type="ECO:0000259" key="15">
    <source>
        <dbReference type="PROSITE" id="PS50158"/>
    </source>
</evidence>
<keyword evidence="4 13" id="KW-0479">Metal-binding</keyword>
<keyword evidence="3 13" id="KW-0235">DNA replication</keyword>
<evidence type="ECO:0000256" key="3">
    <source>
        <dbReference type="ARBA" id="ARBA00022705"/>
    </source>
</evidence>
<dbReference type="CDD" id="cd04476">
    <property type="entry name" value="RPA1_DBD_C"/>
    <property type="match status" value="1"/>
</dbReference>
<keyword evidence="5" id="KW-0227">DNA damage</keyword>
<evidence type="ECO:0000256" key="7">
    <source>
        <dbReference type="ARBA" id="ARBA00022833"/>
    </source>
</evidence>
<dbReference type="Pfam" id="PF04057">
    <property type="entry name" value="Rep-A_N"/>
    <property type="match status" value="1"/>
</dbReference>
<dbReference type="EMBL" id="GDJX01026167">
    <property type="protein sequence ID" value="JAT41769.1"/>
    <property type="molecule type" value="Transcribed_RNA"/>
</dbReference>
<dbReference type="SMART" id="SM00343">
    <property type="entry name" value="ZnF_C2HC"/>
    <property type="match status" value="2"/>
</dbReference>
<comment type="function">
    <text evidence="13">Component of the replication protein A complex (RPA) required for DNA recombination, repair and replication. The activity of RPA is mediated by single-stranded DNA binding and protein interactions. Probably involved in repair of double-strand DNA breaks (DSBs) induced by genotoxic stresses.</text>
</comment>
<organism evidence="16">
    <name type="scientific">Anthurium amnicola</name>
    <dbReference type="NCBI Taxonomy" id="1678845"/>
    <lineage>
        <taxon>Eukaryota</taxon>
        <taxon>Viridiplantae</taxon>
        <taxon>Streptophyta</taxon>
        <taxon>Embryophyta</taxon>
        <taxon>Tracheophyta</taxon>
        <taxon>Spermatophyta</taxon>
        <taxon>Magnoliopsida</taxon>
        <taxon>Liliopsida</taxon>
        <taxon>Araceae</taxon>
        <taxon>Pothoideae</taxon>
        <taxon>Potheae</taxon>
        <taxon>Anthurium</taxon>
    </lineage>
</organism>
<dbReference type="FunFam" id="2.40.50.140:FF:000117">
    <property type="entry name" value="Replication protein A subunit"/>
    <property type="match status" value="1"/>
</dbReference>
<dbReference type="Gene3D" id="2.40.50.140">
    <property type="entry name" value="Nucleic acid-binding proteins"/>
    <property type="match status" value="4"/>
</dbReference>
<evidence type="ECO:0000256" key="2">
    <source>
        <dbReference type="ARBA" id="ARBA00005690"/>
    </source>
</evidence>
<dbReference type="FunFam" id="2.40.50.140:FF:000041">
    <property type="entry name" value="Replication protein A subunit"/>
    <property type="match status" value="1"/>
</dbReference>
<accession>A0A1D1XHA3</accession>
<comment type="subunit">
    <text evidence="13">Heterotrimer of RPA1, RPA2 and RPA3 (canonical replication protein A complex).</text>
</comment>
<dbReference type="InterPro" id="IPR031657">
    <property type="entry name" value="REPA_OB_2"/>
</dbReference>
<dbReference type="GO" id="GO:0005662">
    <property type="term" value="C:DNA replication factor A complex"/>
    <property type="evidence" value="ECO:0007669"/>
    <property type="project" value="TreeGrafter"/>
</dbReference>
<sequence length="885" mass="96662">MEGVSLTRGAIADITNGGAEGMKPVLQVVDLKLVQTVQNTTERFRMVLSDGVHAQQAMLATQMNTMVKSGQLQKGSVVQLNEFICNLIQNRKIIIVLSLEVILEQCNTIGEPRIYDAGSATSQGRPSPPSSSADKPGTTAGGPQSNDCSLALGGNMAILSATGVNNLRPKTEAMMNNSPYGGLSSAGINLGQNLPNVGASLSHRTEPEPRTYAEAPQNLNHNQRFSNPGSMGALQPPISNYGRSVQSTYHQPPPMYTNRGPIAKNEAPPRIVPIAALNPYQGRWTIKARVTSKGDLRRYNNPRGEGKVFSFDLLDSDGGEIRVTCFNSVADQFFDQIEAGKVYLISRGSLKPVLQKSFNHLNNEYEIFLESTSTIQPCLDEDDSIPHVQFNFRSIGEIEGIENNSVVDVIGLVSSINPATTILRKNGTETVKRALQLKDMSGRSVELTLWGNFCNAEGQKLQEMCDSGVSPVLAIKSGRVSDFSGKSVGTISSSQLFIDPDLPEAQRLRQWFDREGKNSAAVSISRDSLNMGRMDARKTISQIKDDGLGRSEKPDWITVRATVTFIKVDNFCYTACPLMVGDRPCNKKVNNNGDGTWRCDRCDQSFPECEYRYLLQLQIQDHTGLTWVTAFQESGEEIIGVTAKELYLLKYEEQDDVKFAEIIRKVLFNEYLFKLKVKEETFSDEQRVKSTVVKAEKVNPSTECRYLLNLIEKLSVGGPSIVSGRTESVPSEAGRSNAGYGSVDVKPGMFSVGNTPRSNSNVHMHQMEAPKPMGQYMNAYGSNAGHTAGTRIMQAVCNNCGSVGHTPQNCPRVMRGLDQPIGAGYVGRTSNMPVDNGNAASGNCFKCQQPGHWARDCPGTSGLPTYGKNNMTGRYGFSKQELGGY</sequence>
<dbReference type="InterPro" id="IPR007199">
    <property type="entry name" value="Rep_factor-A_N"/>
</dbReference>
<keyword evidence="10" id="KW-0234">DNA repair</keyword>
<evidence type="ECO:0000256" key="11">
    <source>
        <dbReference type="ARBA" id="ARBA00023242"/>
    </source>
</evidence>
<dbReference type="InterPro" id="IPR004365">
    <property type="entry name" value="NA-bd_OB_tRNA"/>
</dbReference>
<evidence type="ECO:0000256" key="1">
    <source>
        <dbReference type="ARBA" id="ARBA00004123"/>
    </source>
</evidence>
<dbReference type="Pfam" id="PF16900">
    <property type="entry name" value="REPA_OB_2"/>
    <property type="match status" value="1"/>
</dbReference>
<feature type="domain" description="CCHC-type" evidence="15">
    <location>
        <begin position="844"/>
        <end position="858"/>
    </location>
</feature>
<dbReference type="GO" id="GO:0003684">
    <property type="term" value="F:damaged DNA binding"/>
    <property type="evidence" value="ECO:0007669"/>
    <property type="project" value="TreeGrafter"/>
</dbReference>
<evidence type="ECO:0000256" key="10">
    <source>
        <dbReference type="ARBA" id="ARBA00023204"/>
    </source>
</evidence>
<dbReference type="FunFam" id="2.40.50.140:FF:000064">
    <property type="entry name" value="Replication protein A subunit"/>
    <property type="match status" value="1"/>
</dbReference>
<dbReference type="GO" id="GO:0008270">
    <property type="term" value="F:zinc ion binding"/>
    <property type="evidence" value="ECO:0007669"/>
    <property type="project" value="UniProtKB-KW"/>
</dbReference>
<reference evidence="16" key="1">
    <citation type="submission" date="2015-07" db="EMBL/GenBank/DDBJ databases">
        <title>Transcriptome Assembly of Anthurium amnicola.</title>
        <authorList>
            <person name="Suzuki J."/>
        </authorList>
    </citation>
    <scope>NUCLEOTIDE SEQUENCE</scope>
</reference>
<evidence type="ECO:0000256" key="9">
    <source>
        <dbReference type="ARBA" id="ARBA00023172"/>
    </source>
</evidence>
<evidence type="ECO:0000256" key="5">
    <source>
        <dbReference type="ARBA" id="ARBA00022763"/>
    </source>
</evidence>
<dbReference type="InterPro" id="IPR001878">
    <property type="entry name" value="Znf_CCHC"/>
</dbReference>
<dbReference type="CDD" id="cd04475">
    <property type="entry name" value="RPA1_DBD_B"/>
    <property type="match status" value="1"/>
</dbReference>
<feature type="domain" description="CCHC-type" evidence="15">
    <location>
        <begin position="797"/>
        <end position="812"/>
    </location>
</feature>
<dbReference type="InterPro" id="IPR036875">
    <property type="entry name" value="Znf_CCHC_sf"/>
</dbReference>
<feature type="compositionally biased region" description="Polar residues" evidence="14">
    <location>
        <begin position="119"/>
        <end position="133"/>
    </location>
</feature>
<comment type="subcellular location">
    <subcellularLocation>
        <location evidence="1 13">Nucleus</location>
    </subcellularLocation>
</comment>
<dbReference type="GO" id="GO:0043047">
    <property type="term" value="F:single-stranded telomeric DNA binding"/>
    <property type="evidence" value="ECO:0007669"/>
    <property type="project" value="TreeGrafter"/>
</dbReference>
<evidence type="ECO:0000256" key="12">
    <source>
        <dbReference type="PROSITE-ProRule" id="PRU00047"/>
    </source>
</evidence>
<dbReference type="FunFam" id="2.40.50.140:FF:000090">
    <property type="entry name" value="Replication protein A subunit"/>
    <property type="match status" value="1"/>
</dbReference>
<dbReference type="SUPFAM" id="SSF57756">
    <property type="entry name" value="Retrovirus zinc finger-like domains"/>
    <property type="match status" value="2"/>
</dbReference>
<keyword evidence="7 13" id="KW-0862">Zinc</keyword>
<protein>
    <recommendedName>
        <fullName evidence="13">Replication protein A subunit</fullName>
    </recommendedName>
</protein>
<dbReference type="Pfam" id="PF00098">
    <property type="entry name" value="zf-CCHC"/>
    <property type="match status" value="1"/>
</dbReference>
<evidence type="ECO:0000256" key="4">
    <source>
        <dbReference type="ARBA" id="ARBA00022723"/>
    </source>
</evidence>
<dbReference type="SUPFAM" id="SSF50249">
    <property type="entry name" value="Nucleic acid-binding proteins"/>
    <property type="match status" value="4"/>
</dbReference>
<evidence type="ECO:0000313" key="16">
    <source>
        <dbReference type="EMBL" id="JAT41769.1"/>
    </source>
</evidence>
<evidence type="ECO:0000256" key="8">
    <source>
        <dbReference type="ARBA" id="ARBA00023125"/>
    </source>
</evidence>
<dbReference type="PANTHER" id="PTHR23273">
    <property type="entry name" value="REPLICATION FACTOR A 1, RFA1"/>
    <property type="match status" value="1"/>
</dbReference>
<name>A0A1D1XHA3_9ARAE</name>
<dbReference type="InterPro" id="IPR013955">
    <property type="entry name" value="Rep_factor-A_C"/>
</dbReference>
<dbReference type="Pfam" id="PF08646">
    <property type="entry name" value="Rep_fac-A_C"/>
    <property type="match status" value="1"/>
</dbReference>
<dbReference type="GO" id="GO:0006289">
    <property type="term" value="P:nucleotide-excision repair"/>
    <property type="evidence" value="ECO:0007669"/>
    <property type="project" value="TreeGrafter"/>
</dbReference>
<dbReference type="GO" id="GO:0007140">
    <property type="term" value="P:male meiotic nuclear division"/>
    <property type="evidence" value="ECO:0007669"/>
    <property type="project" value="UniProtKB-ARBA"/>
</dbReference>
<dbReference type="NCBIfam" id="TIGR00617">
    <property type="entry name" value="rpa1"/>
    <property type="match status" value="1"/>
</dbReference>
<evidence type="ECO:0000256" key="6">
    <source>
        <dbReference type="ARBA" id="ARBA00022771"/>
    </source>
</evidence>
<keyword evidence="8 13" id="KW-0238">DNA-binding</keyword>
<dbReference type="AlphaFoldDB" id="A0A1D1XHA3"/>
<keyword evidence="6 12" id="KW-0863">Zinc-finger</keyword>
<dbReference type="Pfam" id="PF01336">
    <property type="entry name" value="tRNA_anti-codon"/>
    <property type="match status" value="1"/>
</dbReference>
<feature type="region of interest" description="Disordered" evidence="14">
    <location>
        <begin position="114"/>
        <end position="147"/>
    </location>
</feature>
<dbReference type="GO" id="GO:0007004">
    <property type="term" value="P:telomere maintenance via telomerase"/>
    <property type="evidence" value="ECO:0007669"/>
    <property type="project" value="TreeGrafter"/>
</dbReference>
<dbReference type="Gene3D" id="4.10.60.10">
    <property type="entry name" value="Zinc finger, CCHC-type"/>
    <property type="match status" value="1"/>
</dbReference>
<dbReference type="GO" id="GO:0006260">
    <property type="term" value="P:DNA replication"/>
    <property type="evidence" value="ECO:0007669"/>
    <property type="project" value="UniProtKB-KW"/>
</dbReference>
<dbReference type="GO" id="GO:0000724">
    <property type="term" value="P:double-strand break repair via homologous recombination"/>
    <property type="evidence" value="ECO:0007669"/>
    <property type="project" value="TreeGrafter"/>
</dbReference>
<evidence type="ECO:0000256" key="13">
    <source>
        <dbReference type="RuleBase" id="RU364130"/>
    </source>
</evidence>
<dbReference type="CDD" id="cd04474">
    <property type="entry name" value="RPA1_DBD_A"/>
    <property type="match status" value="1"/>
</dbReference>
<dbReference type="CDD" id="cd04477">
    <property type="entry name" value="RPA1N"/>
    <property type="match status" value="1"/>
</dbReference>
<dbReference type="InterPro" id="IPR004591">
    <property type="entry name" value="Rfa1"/>
</dbReference>
<dbReference type="PROSITE" id="PS50158">
    <property type="entry name" value="ZF_CCHC"/>
    <property type="match status" value="2"/>
</dbReference>
<proteinExistence type="inferred from homology"/>
<dbReference type="InterPro" id="IPR047192">
    <property type="entry name" value="Euk_RPA1_DBD_C"/>
</dbReference>
<dbReference type="InterPro" id="IPR012340">
    <property type="entry name" value="NA-bd_OB-fold"/>
</dbReference>
<evidence type="ECO:0000256" key="14">
    <source>
        <dbReference type="SAM" id="MobiDB-lite"/>
    </source>
</evidence>
<keyword evidence="9" id="KW-0233">DNA recombination</keyword>
<comment type="similarity">
    <text evidence="2 13">Belongs to the replication factor A protein 1 family.</text>
</comment>
<dbReference type="PANTHER" id="PTHR23273:SF4">
    <property type="entry name" value="REPLICATION PROTEIN A OB DOMAIN-CONTAINING PROTEIN"/>
    <property type="match status" value="1"/>
</dbReference>